<accession>A0ABQ1JDD9</accession>
<comment type="caution">
    <text evidence="2">The sequence shown here is derived from an EMBL/GenBank/DDBJ whole genome shotgun (WGS) entry which is preliminary data.</text>
</comment>
<keyword evidence="1" id="KW-1133">Transmembrane helix</keyword>
<evidence type="ECO:0000313" key="2">
    <source>
        <dbReference type="EMBL" id="GGB63682.1"/>
    </source>
</evidence>
<evidence type="ECO:0000256" key="1">
    <source>
        <dbReference type="SAM" id="Phobius"/>
    </source>
</evidence>
<organism evidence="2 3">
    <name type="scientific">Tistrella bauzanensis</name>
    <dbReference type="NCBI Taxonomy" id="657419"/>
    <lineage>
        <taxon>Bacteria</taxon>
        <taxon>Pseudomonadati</taxon>
        <taxon>Pseudomonadota</taxon>
        <taxon>Alphaproteobacteria</taxon>
        <taxon>Geminicoccales</taxon>
        <taxon>Geminicoccaceae</taxon>
        <taxon>Tistrella</taxon>
    </lineage>
</organism>
<name>A0ABQ1JDD9_9PROT</name>
<evidence type="ECO:0000313" key="3">
    <source>
        <dbReference type="Proteomes" id="UP000603352"/>
    </source>
</evidence>
<keyword evidence="1" id="KW-0472">Membrane</keyword>
<protein>
    <recommendedName>
        <fullName evidence="4">TNase-like domain-containing protein</fullName>
    </recommendedName>
</protein>
<proteinExistence type="predicted"/>
<keyword evidence="1" id="KW-0812">Transmembrane</keyword>
<reference evidence="3" key="1">
    <citation type="journal article" date="2019" name="Int. J. Syst. Evol. Microbiol.">
        <title>The Global Catalogue of Microorganisms (GCM) 10K type strain sequencing project: providing services to taxonomists for standard genome sequencing and annotation.</title>
        <authorList>
            <consortium name="The Broad Institute Genomics Platform"/>
            <consortium name="The Broad Institute Genome Sequencing Center for Infectious Disease"/>
            <person name="Wu L."/>
            <person name="Ma J."/>
        </authorList>
    </citation>
    <scope>NUCLEOTIDE SEQUENCE [LARGE SCALE GENOMIC DNA]</scope>
    <source>
        <strain evidence="3">CGMCC 1.10188</strain>
    </source>
</reference>
<keyword evidence="3" id="KW-1185">Reference proteome</keyword>
<gene>
    <name evidence="2" type="ORF">GCM10011505_50300</name>
</gene>
<dbReference type="EMBL" id="BMDZ01000146">
    <property type="protein sequence ID" value="GGB63682.1"/>
    <property type="molecule type" value="Genomic_DNA"/>
</dbReference>
<feature type="transmembrane region" description="Helical" evidence="1">
    <location>
        <begin position="12"/>
        <end position="31"/>
    </location>
</feature>
<evidence type="ECO:0008006" key="4">
    <source>
        <dbReference type="Google" id="ProtNLM"/>
    </source>
</evidence>
<dbReference type="Proteomes" id="UP000603352">
    <property type="component" value="Unassembled WGS sequence"/>
</dbReference>
<sequence>MCGIIAADRTSVRYRSGALMMAICAIGCTFWRRNGRALANREKTQPRWREDGMPLAYRRYSRIYAALEAEAHEAGRGIWAGRFEVPELWRHRGRQ</sequence>